<organism evidence="2 3">
    <name type="scientific">Pristionchus mayeri</name>
    <dbReference type="NCBI Taxonomy" id="1317129"/>
    <lineage>
        <taxon>Eukaryota</taxon>
        <taxon>Metazoa</taxon>
        <taxon>Ecdysozoa</taxon>
        <taxon>Nematoda</taxon>
        <taxon>Chromadorea</taxon>
        <taxon>Rhabditida</taxon>
        <taxon>Rhabditina</taxon>
        <taxon>Diplogasteromorpha</taxon>
        <taxon>Diplogasteroidea</taxon>
        <taxon>Neodiplogasteridae</taxon>
        <taxon>Pristionchus</taxon>
    </lineage>
</organism>
<evidence type="ECO:0000313" key="2">
    <source>
        <dbReference type="EMBL" id="GMR50491.1"/>
    </source>
</evidence>
<dbReference type="AlphaFoldDB" id="A0AAN5I4H8"/>
<proteinExistence type="predicted"/>
<feature type="signal peptide" evidence="1">
    <location>
        <begin position="1"/>
        <end position="38"/>
    </location>
</feature>
<evidence type="ECO:0000313" key="3">
    <source>
        <dbReference type="Proteomes" id="UP001328107"/>
    </source>
</evidence>
<dbReference type="PANTHER" id="PTHR34401:SF3">
    <property type="entry name" value="DB DOMAIN-CONTAINING PROTEIN"/>
    <property type="match status" value="1"/>
</dbReference>
<gene>
    <name evidence="2" type="ORF">PMAYCL1PPCAC_20686</name>
</gene>
<feature type="chain" id="PRO_5042815080" evidence="1">
    <location>
        <begin position="39"/>
        <end position="227"/>
    </location>
</feature>
<sequence length="227" mass="25391">RVWEMKRLWYHFSNSATLFLLFQMLLLLFSSIFLSVSSQMLPQCPCSKVEPCYKNSANYITQCADRCQNHFKSLHVSYPAARKCILAKMNSMTSTMQCAKQNFGQVCAARPGPLVPKRYPENMKLAFFNELNGMIARSGLKKEMKSLSKVFKKALGCITKCMSQKGCAGSKKCGLALPSDNQVVMTFKGCAQSRGLLTTRTVRDLCSCLANAGMKQLYNVCPRITIT</sequence>
<evidence type="ECO:0000256" key="1">
    <source>
        <dbReference type="SAM" id="SignalP"/>
    </source>
</evidence>
<dbReference type="EMBL" id="BTRK01000004">
    <property type="protein sequence ID" value="GMR50491.1"/>
    <property type="molecule type" value="Genomic_DNA"/>
</dbReference>
<dbReference type="Proteomes" id="UP001328107">
    <property type="component" value="Unassembled WGS sequence"/>
</dbReference>
<accession>A0AAN5I4H8</accession>
<dbReference type="PANTHER" id="PTHR34401">
    <property type="entry name" value="PROTEIN CBG12388-RELATED"/>
    <property type="match status" value="1"/>
</dbReference>
<reference evidence="3" key="1">
    <citation type="submission" date="2022-10" db="EMBL/GenBank/DDBJ databases">
        <title>Genome assembly of Pristionchus species.</title>
        <authorList>
            <person name="Yoshida K."/>
            <person name="Sommer R.J."/>
        </authorList>
    </citation>
    <scope>NUCLEOTIDE SEQUENCE [LARGE SCALE GENOMIC DNA]</scope>
    <source>
        <strain evidence="3">RS5460</strain>
    </source>
</reference>
<keyword evidence="1" id="KW-0732">Signal</keyword>
<name>A0AAN5I4H8_9BILA</name>
<keyword evidence="3" id="KW-1185">Reference proteome</keyword>
<comment type="caution">
    <text evidence="2">The sequence shown here is derived from an EMBL/GenBank/DDBJ whole genome shotgun (WGS) entry which is preliminary data.</text>
</comment>
<feature type="non-terminal residue" evidence="2">
    <location>
        <position position="1"/>
    </location>
</feature>
<protein>
    <submittedName>
        <fullName evidence="2">Uncharacterized protein</fullName>
    </submittedName>
</protein>